<protein>
    <submittedName>
        <fullName evidence="2">Uncharacterized protein</fullName>
    </submittedName>
</protein>
<feature type="compositionally biased region" description="Acidic residues" evidence="1">
    <location>
        <begin position="188"/>
        <end position="201"/>
    </location>
</feature>
<keyword evidence="3" id="KW-1185">Reference proteome</keyword>
<reference evidence="2" key="1">
    <citation type="journal article" date="2018" name="Genome Biol. Evol.">
        <title>Genomics and development of Lentinus tigrinus, a white-rot wood-decaying mushroom with dimorphic fruiting bodies.</title>
        <authorList>
            <person name="Wu B."/>
            <person name="Xu Z."/>
            <person name="Knudson A."/>
            <person name="Carlson A."/>
            <person name="Chen N."/>
            <person name="Kovaka S."/>
            <person name="LaButti K."/>
            <person name="Lipzen A."/>
            <person name="Pennachio C."/>
            <person name="Riley R."/>
            <person name="Schakwitz W."/>
            <person name="Umezawa K."/>
            <person name="Ohm R.A."/>
            <person name="Grigoriev I.V."/>
            <person name="Nagy L.G."/>
            <person name="Gibbons J."/>
            <person name="Hibbett D."/>
        </authorList>
    </citation>
    <scope>NUCLEOTIDE SEQUENCE [LARGE SCALE GENOMIC DNA]</scope>
    <source>
        <strain evidence="2">ALCF2SS1-6</strain>
    </source>
</reference>
<evidence type="ECO:0000313" key="2">
    <source>
        <dbReference type="EMBL" id="RPD61591.1"/>
    </source>
</evidence>
<name>A0A5C2SD28_9APHY</name>
<feature type="region of interest" description="Disordered" evidence="1">
    <location>
        <begin position="59"/>
        <end position="84"/>
    </location>
</feature>
<feature type="region of interest" description="Disordered" evidence="1">
    <location>
        <begin position="97"/>
        <end position="131"/>
    </location>
</feature>
<evidence type="ECO:0000313" key="3">
    <source>
        <dbReference type="Proteomes" id="UP000313359"/>
    </source>
</evidence>
<feature type="region of interest" description="Disordered" evidence="1">
    <location>
        <begin position="171"/>
        <end position="242"/>
    </location>
</feature>
<dbReference type="EMBL" id="ML122261">
    <property type="protein sequence ID" value="RPD61591.1"/>
    <property type="molecule type" value="Genomic_DNA"/>
</dbReference>
<organism evidence="2 3">
    <name type="scientific">Lentinus tigrinus ALCF2SS1-6</name>
    <dbReference type="NCBI Taxonomy" id="1328759"/>
    <lineage>
        <taxon>Eukaryota</taxon>
        <taxon>Fungi</taxon>
        <taxon>Dikarya</taxon>
        <taxon>Basidiomycota</taxon>
        <taxon>Agaricomycotina</taxon>
        <taxon>Agaricomycetes</taxon>
        <taxon>Polyporales</taxon>
        <taxon>Polyporaceae</taxon>
        <taxon>Lentinus</taxon>
    </lineage>
</organism>
<evidence type="ECO:0000256" key="1">
    <source>
        <dbReference type="SAM" id="MobiDB-lite"/>
    </source>
</evidence>
<accession>A0A5C2SD28</accession>
<dbReference type="AlphaFoldDB" id="A0A5C2SD28"/>
<dbReference type="STRING" id="1328759.A0A5C2SD28"/>
<gene>
    <name evidence="2" type="ORF">L227DRAFT_54556</name>
</gene>
<dbReference type="OrthoDB" id="3892913at2759"/>
<proteinExistence type="predicted"/>
<feature type="compositionally biased region" description="Basic residues" evidence="1">
    <location>
        <begin position="174"/>
        <end position="183"/>
    </location>
</feature>
<dbReference type="Proteomes" id="UP000313359">
    <property type="component" value="Unassembled WGS sequence"/>
</dbReference>
<sequence length="270" mass="29615">MSQMPWNVLQTVTLRKVLSDLGLNDYTKSRRRSDLIKLMREISMDGLDTITQEFKDGTYAANYPRPAPRAPREASPEIEYAGPPPRSAVPVVEIPSARRHAQPQAGPSRARARARSEASVVPASPSPPAKKLKVSLPSYAVLYKQHQEIAMPSKEPFTLMNPHLKFDGVYIPTSRHHRRRRARTPPEPADDSEEEAAEEPVESASISTRRVNSGMEGATHGRARAANGVAGSSSSPRRMQPVVVVSHLESIVSPSARRAGPSRNAYSSDD</sequence>